<dbReference type="AlphaFoldDB" id="A0A3B1ABA3"/>
<dbReference type="EMBL" id="UOFT01000002">
    <property type="protein sequence ID" value="VAW91014.1"/>
    <property type="molecule type" value="Genomic_DNA"/>
</dbReference>
<gene>
    <name evidence="1" type="ORF">MNBD_GAMMA23-2130</name>
</gene>
<accession>A0A3B1ABA3</accession>
<proteinExistence type="predicted"/>
<protein>
    <submittedName>
        <fullName evidence="1">Uncharacterized protein</fullName>
    </submittedName>
</protein>
<sequence>MSDLEASEQLRNLSDDYSNNRVSFFDYRLQRQAILRSLDEECNQVYFNADSEDSYEDMNITDEVIDADEIVDEAVLAQELEQ</sequence>
<organism evidence="1">
    <name type="scientific">hydrothermal vent metagenome</name>
    <dbReference type="NCBI Taxonomy" id="652676"/>
    <lineage>
        <taxon>unclassified sequences</taxon>
        <taxon>metagenomes</taxon>
        <taxon>ecological metagenomes</taxon>
    </lineage>
</organism>
<evidence type="ECO:0000313" key="1">
    <source>
        <dbReference type="EMBL" id="VAW91014.1"/>
    </source>
</evidence>
<name>A0A3B1ABA3_9ZZZZ</name>
<reference evidence="1" key="1">
    <citation type="submission" date="2018-06" db="EMBL/GenBank/DDBJ databases">
        <authorList>
            <person name="Zhirakovskaya E."/>
        </authorList>
    </citation>
    <scope>NUCLEOTIDE SEQUENCE</scope>
</reference>